<name>A0A381XJ80_9ZZZZ</name>
<protein>
    <submittedName>
        <fullName evidence="1">Uncharacterized protein</fullName>
    </submittedName>
</protein>
<sequence length="64" mass="6870">MGESLTQQRRVSDEGFRVVKLCQMGRILTVPLEEAPANSVPAAAVIRRGQALFGIIGRKAYVGG</sequence>
<gene>
    <name evidence="1" type="ORF">METZ01_LOCUS117514</name>
</gene>
<organism evidence="1">
    <name type="scientific">marine metagenome</name>
    <dbReference type="NCBI Taxonomy" id="408172"/>
    <lineage>
        <taxon>unclassified sequences</taxon>
        <taxon>metagenomes</taxon>
        <taxon>ecological metagenomes</taxon>
    </lineage>
</organism>
<dbReference type="AlphaFoldDB" id="A0A381XJ80"/>
<dbReference type="EMBL" id="UINC01015336">
    <property type="protein sequence ID" value="SVA64660.1"/>
    <property type="molecule type" value="Genomic_DNA"/>
</dbReference>
<reference evidence="1" key="1">
    <citation type="submission" date="2018-05" db="EMBL/GenBank/DDBJ databases">
        <authorList>
            <person name="Lanie J.A."/>
            <person name="Ng W.-L."/>
            <person name="Kazmierczak K.M."/>
            <person name="Andrzejewski T.M."/>
            <person name="Davidsen T.M."/>
            <person name="Wayne K.J."/>
            <person name="Tettelin H."/>
            <person name="Glass J.I."/>
            <person name="Rusch D."/>
            <person name="Podicherti R."/>
            <person name="Tsui H.-C.T."/>
            <person name="Winkler M.E."/>
        </authorList>
    </citation>
    <scope>NUCLEOTIDE SEQUENCE</scope>
</reference>
<proteinExistence type="predicted"/>
<evidence type="ECO:0000313" key="1">
    <source>
        <dbReference type="EMBL" id="SVA64660.1"/>
    </source>
</evidence>
<accession>A0A381XJ80</accession>